<proteinExistence type="predicted"/>
<reference evidence="2 3" key="1">
    <citation type="submission" date="2022-06" db="EMBL/GenBank/DDBJ databases">
        <title>Genomic Encyclopedia of Archaeal and Bacterial Type Strains, Phase II (KMG-II): from individual species to whole genera.</title>
        <authorList>
            <person name="Goeker M."/>
        </authorList>
    </citation>
    <scope>NUCLEOTIDE SEQUENCE [LARGE SCALE GENOMIC DNA]</scope>
    <source>
        <strain evidence="2 3">DSM 44255</strain>
    </source>
</reference>
<evidence type="ECO:0000313" key="3">
    <source>
        <dbReference type="Proteomes" id="UP001205185"/>
    </source>
</evidence>
<dbReference type="SUPFAM" id="SSF46689">
    <property type="entry name" value="Homeodomain-like"/>
    <property type="match status" value="1"/>
</dbReference>
<evidence type="ECO:0000259" key="1">
    <source>
        <dbReference type="Pfam" id="PF17940"/>
    </source>
</evidence>
<dbReference type="InterPro" id="IPR009057">
    <property type="entry name" value="Homeodomain-like_sf"/>
</dbReference>
<dbReference type="Gene3D" id="1.10.357.10">
    <property type="entry name" value="Tetracycline Repressor, domain 2"/>
    <property type="match status" value="1"/>
</dbReference>
<sequence length="163" mass="17172">MAGLTHRAVAARAGVPVGSTTYYFATLNDLTAAALEQVSDHWAEDLAGLAARLGAADDPVATVAEFAVDCLCGADERAVVEAELYLAATHRPELRPLAEQWRADLVRVLEHRFPADRCPAAAAFLDGVLIDALTSVRPLTPAVVEQALRALLGVAITPTGSCR</sequence>
<dbReference type="Proteomes" id="UP001205185">
    <property type="component" value="Unassembled WGS sequence"/>
</dbReference>
<organism evidence="2 3">
    <name type="scientific">Actinokineospora diospyrosa</name>
    <dbReference type="NCBI Taxonomy" id="103728"/>
    <lineage>
        <taxon>Bacteria</taxon>
        <taxon>Bacillati</taxon>
        <taxon>Actinomycetota</taxon>
        <taxon>Actinomycetes</taxon>
        <taxon>Pseudonocardiales</taxon>
        <taxon>Pseudonocardiaceae</taxon>
        <taxon>Actinokineospora</taxon>
    </lineage>
</organism>
<feature type="domain" description="Tetracyclin repressor-like C-terminal group 31" evidence="1">
    <location>
        <begin position="59"/>
        <end position="153"/>
    </location>
</feature>
<dbReference type="Pfam" id="PF17940">
    <property type="entry name" value="TetR_C_31"/>
    <property type="match status" value="1"/>
</dbReference>
<accession>A0ABT1IML6</accession>
<dbReference type="RefSeq" id="WP_253890900.1">
    <property type="nucleotide sequence ID" value="NZ_BAAAVB010000017.1"/>
</dbReference>
<comment type="caution">
    <text evidence="2">The sequence shown here is derived from an EMBL/GenBank/DDBJ whole genome shotgun (WGS) entry which is preliminary data.</text>
</comment>
<keyword evidence="3" id="KW-1185">Reference proteome</keyword>
<dbReference type="InterPro" id="IPR041583">
    <property type="entry name" value="TetR_C_31"/>
</dbReference>
<name>A0ABT1IML6_9PSEU</name>
<evidence type="ECO:0000313" key="2">
    <source>
        <dbReference type="EMBL" id="MCP2273711.1"/>
    </source>
</evidence>
<gene>
    <name evidence="2" type="ORF">LV75_006242</name>
</gene>
<protein>
    <submittedName>
        <fullName evidence="2">Transcriptional regulator, TetR family</fullName>
    </submittedName>
</protein>
<dbReference type="EMBL" id="JAMTCO010000018">
    <property type="protein sequence ID" value="MCP2273711.1"/>
    <property type="molecule type" value="Genomic_DNA"/>
</dbReference>